<dbReference type="AlphaFoldDB" id="A0A538U970"/>
<feature type="repeat" description="NHL" evidence="2">
    <location>
        <begin position="57"/>
        <end position="89"/>
    </location>
</feature>
<dbReference type="EMBL" id="VBPA01000059">
    <property type="protein sequence ID" value="TMQ72442.1"/>
    <property type="molecule type" value="Genomic_DNA"/>
</dbReference>
<evidence type="ECO:0000256" key="2">
    <source>
        <dbReference type="PROSITE-ProRule" id="PRU00504"/>
    </source>
</evidence>
<dbReference type="SUPFAM" id="SSF101898">
    <property type="entry name" value="NHL repeat"/>
    <property type="match status" value="1"/>
</dbReference>
<dbReference type="PROSITE" id="PS51125">
    <property type="entry name" value="NHL"/>
    <property type="match status" value="1"/>
</dbReference>
<dbReference type="InterPro" id="IPR001258">
    <property type="entry name" value="NHL_repeat"/>
</dbReference>
<feature type="signal peptide" evidence="3">
    <location>
        <begin position="1"/>
        <end position="26"/>
    </location>
</feature>
<dbReference type="InterPro" id="IPR050952">
    <property type="entry name" value="TRIM-NHL_E3_ligases"/>
</dbReference>
<evidence type="ECO:0000256" key="1">
    <source>
        <dbReference type="ARBA" id="ARBA00022737"/>
    </source>
</evidence>
<evidence type="ECO:0000313" key="4">
    <source>
        <dbReference type="EMBL" id="TMQ72442.1"/>
    </source>
</evidence>
<organism evidence="4 5">
    <name type="scientific">Eiseniibacteriota bacterium</name>
    <dbReference type="NCBI Taxonomy" id="2212470"/>
    <lineage>
        <taxon>Bacteria</taxon>
        <taxon>Candidatus Eiseniibacteriota</taxon>
    </lineage>
</organism>
<gene>
    <name evidence="4" type="ORF">E6K80_02770</name>
</gene>
<dbReference type="CDD" id="cd05819">
    <property type="entry name" value="NHL"/>
    <property type="match status" value="1"/>
</dbReference>
<dbReference type="InterPro" id="IPR011042">
    <property type="entry name" value="6-blade_b-propeller_TolB-like"/>
</dbReference>
<dbReference type="PANTHER" id="PTHR24104">
    <property type="entry name" value="E3 UBIQUITIN-PROTEIN LIGASE NHLRC1-RELATED"/>
    <property type="match status" value="1"/>
</dbReference>
<protein>
    <recommendedName>
        <fullName evidence="6">SMP-30/Gluconolactonase/LRE-like region domain-containing protein</fullName>
    </recommendedName>
</protein>
<comment type="caution">
    <text evidence="4">The sequence shown here is derived from an EMBL/GenBank/DDBJ whole genome shotgun (WGS) entry which is preliminary data.</text>
</comment>
<name>A0A538U970_UNCEI</name>
<feature type="chain" id="PRO_5022242233" description="SMP-30/Gluconolactonase/LRE-like region domain-containing protein" evidence="3">
    <location>
        <begin position="27"/>
        <end position="260"/>
    </location>
</feature>
<dbReference type="PANTHER" id="PTHR24104:SF25">
    <property type="entry name" value="PROTEIN LIN-41"/>
    <property type="match status" value="1"/>
</dbReference>
<evidence type="ECO:0000256" key="3">
    <source>
        <dbReference type="SAM" id="SignalP"/>
    </source>
</evidence>
<sequence length="260" mass="27295">MASIPSLFFMAWLATAPAPSPASVSAAVHDSSAADSDSAAVRLVARGALATRRGEHGEVVDPAGVAVDAFGRVWVTDAELHRIQRFDRDGRWIGEAGALGSDVGQLRRPGSVAALGAANMAVLDRENRRVLVYDLFGRLQGVRIDLADPTLESTTGRIDPTWLATDRGGAIYVADPGRERLLVFDTSGGLTRTLGGFGAQVGSFRGLRAMAAAPHGELVVTERLNARVQRLDASGRPIASWALPISPRGAGALPVAVDEQ</sequence>
<reference evidence="4 5" key="1">
    <citation type="journal article" date="2019" name="Nat. Microbiol.">
        <title>Mediterranean grassland soil C-N compound turnover is dependent on rainfall and depth, and is mediated by genomically divergent microorganisms.</title>
        <authorList>
            <person name="Diamond S."/>
            <person name="Andeer P.F."/>
            <person name="Li Z."/>
            <person name="Crits-Christoph A."/>
            <person name="Burstein D."/>
            <person name="Anantharaman K."/>
            <person name="Lane K.R."/>
            <person name="Thomas B.C."/>
            <person name="Pan C."/>
            <person name="Northen T.R."/>
            <person name="Banfield J.F."/>
        </authorList>
    </citation>
    <scope>NUCLEOTIDE SEQUENCE [LARGE SCALE GENOMIC DNA]</scope>
    <source>
        <strain evidence="4">WS_10</strain>
    </source>
</reference>
<proteinExistence type="predicted"/>
<evidence type="ECO:0008006" key="6">
    <source>
        <dbReference type="Google" id="ProtNLM"/>
    </source>
</evidence>
<dbReference type="GO" id="GO:0008270">
    <property type="term" value="F:zinc ion binding"/>
    <property type="evidence" value="ECO:0007669"/>
    <property type="project" value="UniProtKB-KW"/>
</dbReference>
<keyword evidence="3" id="KW-0732">Signal</keyword>
<dbReference type="Pfam" id="PF01436">
    <property type="entry name" value="NHL"/>
    <property type="match status" value="1"/>
</dbReference>
<accession>A0A538U970</accession>
<evidence type="ECO:0000313" key="5">
    <source>
        <dbReference type="Proteomes" id="UP000319836"/>
    </source>
</evidence>
<dbReference type="Proteomes" id="UP000319836">
    <property type="component" value="Unassembled WGS sequence"/>
</dbReference>
<feature type="non-terminal residue" evidence="4">
    <location>
        <position position="260"/>
    </location>
</feature>
<keyword evidence="1" id="KW-0677">Repeat</keyword>
<dbReference type="Gene3D" id="2.120.10.30">
    <property type="entry name" value="TolB, C-terminal domain"/>
    <property type="match status" value="2"/>
</dbReference>